<sequence>MNFDRVVALLKGIDADLVCLQEVKIESTLHYTVPTLARALSCDYVLSEAGTPLPGILARQCDVVMAKKPLNLREGLDIKLVVKKKQERTLAAGTVTLNGTDVRVYCTHLDVGNESVRMQQLEQILTHIDQEVPHVLLGDFNALSRADYTDQQWEAIVSERAKNRWEPAKTAVYDKLMGLGYRDAFPGRDKVAPNQLSTVWANIRIDWILLSRSNPAQITHYEVLSSDASDHFPVLIKFRIPAH</sequence>
<dbReference type="GO" id="GO:0003677">
    <property type="term" value="F:DNA binding"/>
    <property type="evidence" value="ECO:0007669"/>
    <property type="project" value="InterPro"/>
</dbReference>
<dbReference type="GO" id="GO:0004519">
    <property type="term" value="F:endonuclease activity"/>
    <property type="evidence" value="ECO:0007669"/>
    <property type="project" value="InterPro"/>
</dbReference>
<dbReference type="Pfam" id="PF03372">
    <property type="entry name" value="Exo_endo_phos"/>
    <property type="match status" value="1"/>
</dbReference>
<dbReference type="InterPro" id="IPR036691">
    <property type="entry name" value="Endo/exonu/phosph_ase_sf"/>
</dbReference>
<protein>
    <recommendedName>
        <fullName evidence="1">Endonuclease/exonuclease/phosphatase domain-containing protein</fullName>
    </recommendedName>
</protein>
<evidence type="ECO:0000313" key="2">
    <source>
        <dbReference type="EMBL" id="NDV35715.1"/>
    </source>
</evidence>
<dbReference type="Gene3D" id="3.60.10.10">
    <property type="entry name" value="Endonuclease/exonuclease/phosphatase"/>
    <property type="match status" value="1"/>
</dbReference>
<dbReference type="InterPro" id="IPR051916">
    <property type="entry name" value="GPI-anchor_lipid_remodeler"/>
</dbReference>
<dbReference type="InterPro" id="IPR005135">
    <property type="entry name" value="Endo/exonuclease/phosphatase"/>
</dbReference>
<dbReference type="PROSITE" id="PS00726">
    <property type="entry name" value="AP_NUCLEASE_F1_1"/>
    <property type="match status" value="1"/>
</dbReference>
<reference evidence="2" key="1">
    <citation type="journal article" date="2020" name="J. Eukaryot. Microbiol.">
        <title>De novo Sequencing, Assembly and Annotation of the Transcriptome for the Free-Living Testate Amoeba Arcella intermedia.</title>
        <authorList>
            <person name="Ribeiro G.M."/>
            <person name="Porfirio-Sousa A.L."/>
            <person name="Maurer-Alcala X.X."/>
            <person name="Katz L.A."/>
            <person name="Lahr D.J.G."/>
        </authorList>
    </citation>
    <scope>NUCLEOTIDE SEQUENCE</scope>
</reference>
<dbReference type="SUPFAM" id="SSF56219">
    <property type="entry name" value="DNase I-like"/>
    <property type="match status" value="1"/>
</dbReference>
<name>A0A6B2LFH2_9EUKA</name>
<dbReference type="GO" id="GO:0016020">
    <property type="term" value="C:membrane"/>
    <property type="evidence" value="ECO:0007669"/>
    <property type="project" value="GOC"/>
</dbReference>
<dbReference type="EMBL" id="GIBP01006746">
    <property type="protein sequence ID" value="NDV35715.1"/>
    <property type="molecule type" value="Transcribed_RNA"/>
</dbReference>
<dbReference type="GO" id="GO:0006506">
    <property type="term" value="P:GPI anchor biosynthetic process"/>
    <property type="evidence" value="ECO:0007669"/>
    <property type="project" value="TreeGrafter"/>
</dbReference>
<dbReference type="PANTHER" id="PTHR14859">
    <property type="entry name" value="CALCOFLUOR WHITE HYPERSENSITIVE PROTEIN PRECURSOR"/>
    <property type="match status" value="1"/>
</dbReference>
<dbReference type="GO" id="GO:0005783">
    <property type="term" value="C:endoplasmic reticulum"/>
    <property type="evidence" value="ECO:0007669"/>
    <property type="project" value="TreeGrafter"/>
</dbReference>
<organism evidence="2">
    <name type="scientific">Arcella intermedia</name>
    <dbReference type="NCBI Taxonomy" id="1963864"/>
    <lineage>
        <taxon>Eukaryota</taxon>
        <taxon>Amoebozoa</taxon>
        <taxon>Tubulinea</taxon>
        <taxon>Elardia</taxon>
        <taxon>Arcellinida</taxon>
        <taxon>Sphaerothecina</taxon>
        <taxon>Arcellidae</taxon>
        <taxon>Arcella</taxon>
    </lineage>
</organism>
<dbReference type="AlphaFoldDB" id="A0A6B2LFH2"/>
<proteinExistence type="predicted"/>
<dbReference type="InterPro" id="IPR020847">
    <property type="entry name" value="AP_endonuclease_F1_BS"/>
</dbReference>
<accession>A0A6B2LFH2</accession>
<dbReference type="PANTHER" id="PTHR14859:SF0">
    <property type="entry name" value="ENDONUCLEASE_EXONUCLEASE_PHOSPHATASE FAMILY PROTEIN, EXPRESSED"/>
    <property type="match status" value="1"/>
</dbReference>
<feature type="domain" description="Endonuclease/exonuclease/phosphatase" evidence="1">
    <location>
        <begin position="4"/>
        <end position="231"/>
    </location>
</feature>
<evidence type="ECO:0000259" key="1">
    <source>
        <dbReference type="Pfam" id="PF03372"/>
    </source>
</evidence>
<dbReference type="GO" id="GO:0006281">
    <property type="term" value="P:DNA repair"/>
    <property type="evidence" value="ECO:0007669"/>
    <property type="project" value="InterPro"/>
</dbReference>